<evidence type="ECO:0000256" key="1">
    <source>
        <dbReference type="SAM" id="SignalP"/>
    </source>
</evidence>
<protein>
    <recommendedName>
        <fullName evidence="2">Right handed beta helix domain-containing protein</fullName>
    </recommendedName>
</protein>
<feature type="signal peptide" evidence="1">
    <location>
        <begin position="1"/>
        <end position="33"/>
    </location>
</feature>
<dbReference type="AlphaFoldDB" id="A0A388MAC8"/>
<accession>A0A388MAC8</accession>
<sequence length="338" mass="36059">MAGGQATLRTRTACEPLVLLLLVLLSLDGYGGGVKAAAGGVAATEARRGLCTSTLTAEARLRAAMMNPNTTIVRLTSDIRLTSDLPYVTCPNLTVIGNCTTDCGQPRLCQIYGGERFGGFARAEERIILTLQNLLMSNFTLSKENASSVIAGGGTIVVKNCLFQNNTARGGGLFGAFMGTVTIENSTFIGNNGTVIDGMFGNVYLKDVVFRSNIGGVVIFLYRATVDGERCEFEANSGGAVSVSIGSLKFINSSFVNNSRGAVSAVAASATFCYCQFEGNYVISEDGGKREVEHVYFNRVMSYESRLLFCKQRPQVGVHLESPNLASFVKDSCEECPK</sequence>
<dbReference type="SUPFAM" id="SSF51126">
    <property type="entry name" value="Pectin lyase-like"/>
    <property type="match status" value="1"/>
</dbReference>
<dbReference type="Pfam" id="PF13229">
    <property type="entry name" value="Beta_helix"/>
    <property type="match status" value="1"/>
</dbReference>
<organism evidence="3 4">
    <name type="scientific">Chara braunii</name>
    <name type="common">Braun's stonewort</name>
    <dbReference type="NCBI Taxonomy" id="69332"/>
    <lineage>
        <taxon>Eukaryota</taxon>
        <taxon>Viridiplantae</taxon>
        <taxon>Streptophyta</taxon>
        <taxon>Charophyceae</taxon>
        <taxon>Charales</taxon>
        <taxon>Characeae</taxon>
        <taxon>Chara</taxon>
    </lineage>
</organism>
<comment type="caution">
    <text evidence="3">The sequence shown here is derived from an EMBL/GenBank/DDBJ whole genome shotgun (WGS) entry which is preliminary data.</text>
</comment>
<dbReference type="InterPro" id="IPR039448">
    <property type="entry name" value="Beta_helix"/>
</dbReference>
<proteinExistence type="predicted"/>
<feature type="chain" id="PRO_5017293341" description="Right handed beta helix domain-containing protein" evidence="1">
    <location>
        <begin position="34"/>
        <end position="338"/>
    </location>
</feature>
<evidence type="ECO:0000313" key="3">
    <source>
        <dbReference type="EMBL" id="GBG91524.1"/>
    </source>
</evidence>
<evidence type="ECO:0000313" key="4">
    <source>
        <dbReference type="Proteomes" id="UP000265515"/>
    </source>
</evidence>
<keyword evidence="4" id="KW-1185">Reference proteome</keyword>
<dbReference type="InterPro" id="IPR011050">
    <property type="entry name" value="Pectin_lyase_fold/virulence"/>
</dbReference>
<evidence type="ECO:0000259" key="2">
    <source>
        <dbReference type="Pfam" id="PF13229"/>
    </source>
</evidence>
<dbReference type="EMBL" id="BFEA01000915">
    <property type="protein sequence ID" value="GBG91524.1"/>
    <property type="molecule type" value="Genomic_DNA"/>
</dbReference>
<dbReference type="Proteomes" id="UP000265515">
    <property type="component" value="Unassembled WGS sequence"/>
</dbReference>
<feature type="domain" description="Right handed beta helix" evidence="2">
    <location>
        <begin position="135"/>
        <end position="280"/>
    </location>
</feature>
<name>A0A388MAC8_CHABU</name>
<dbReference type="Gramene" id="GBG91524">
    <property type="protein sequence ID" value="GBG91524"/>
    <property type="gene ID" value="CBR_g52558"/>
</dbReference>
<dbReference type="InterPro" id="IPR012334">
    <property type="entry name" value="Pectin_lyas_fold"/>
</dbReference>
<dbReference type="Gene3D" id="2.160.20.10">
    <property type="entry name" value="Single-stranded right-handed beta-helix, Pectin lyase-like"/>
    <property type="match status" value="1"/>
</dbReference>
<keyword evidence="1" id="KW-0732">Signal</keyword>
<reference evidence="3 4" key="1">
    <citation type="journal article" date="2018" name="Cell">
        <title>The Chara Genome: Secondary Complexity and Implications for Plant Terrestrialization.</title>
        <authorList>
            <person name="Nishiyama T."/>
            <person name="Sakayama H."/>
            <person name="Vries J.D."/>
            <person name="Buschmann H."/>
            <person name="Saint-Marcoux D."/>
            <person name="Ullrich K.K."/>
            <person name="Haas F.B."/>
            <person name="Vanderstraeten L."/>
            <person name="Becker D."/>
            <person name="Lang D."/>
            <person name="Vosolsobe S."/>
            <person name="Rombauts S."/>
            <person name="Wilhelmsson P.K.I."/>
            <person name="Janitza P."/>
            <person name="Kern R."/>
            <person name="Heyl A."/>
            <person name="Rumpler F."/>
            <person name="Villalobos L.I.A.C."/>
            <person name="Clay J.M."/>
            <person name="Skokan R."/>
            <person name="Toyoda A."/>
            <person name="Suzuki Y."/>
            <person name="Kagoshima H."/>
            <person name="Schijlen E."/>
            <person name="Tajeshwar N."/>
            <person name="Catarino B."/>
            <person name="Hetherington A.J."/>
            <person name="Saltykova A."/>
            <person name="Bonnot C."/>
            <person name="Breuninger H."/>
            <person name="Symeonidi A."/>
            <person name="Radhakrishnan G.V."/>
            <person name="Van Nieuwerburgh F."/>
            <person name="Deforce D."/>
            <person name="Chang C."/>
            <person name="Karol K.G."/>
            <person name="Hedrich R."/>
            <person name="Ulvskov P."/>
            <person name="Glockner G."/>
            <person name="Delwiche C.F."/>
            <person name="Petrasek J."/>
            <person name="Van de Peer Y."/>
            <person name="Friml J."/>
            <person name="Beilby M."/>
            <person name="Dolan L."/>
            <person name="Kohara Y."/>
            <person name="Sugano S."/>
            <person name="Fujiyama A."/>
            <person name="Delaux P.-M."/>
            <person name="Quint M."/>
            <person name="TheiBen G."/>
            <person name="Hagemann M."/>
            <person name="Harholt J."/>
            <person name="Dunand C."/>
            <person name="Zachgo S."/>
            <person name="Langdale J."/>
            <person name="Maumus F."/>
            <person name="Straeten D.V.D."/>
            <person name="Gould S.B."/>
            <person name="Rensing S.A."/>
        </authorList>
    </citation>
    <scope>NUCLEOTIDE SEQUENCE [LARGE SCALE GENOMIC DNA]</scope>
    <source>
        <strain evidence="3 4">S276</strain>
    </source>
</reference>
<gene>
    <name evidence="3" type="ORF">CBR_g52558</name>
</gene>